<reference evidence="2 3" key="1">
    <citation type="submission" date="2022-03" db="EMBL/GenBank/DDBJ databases">
        <authorList>
            <person name="Macdonald S."/>
            <person name="Ahmed S."/>
            <person name="Newling K."/>
        </authorList>
    </citation>
    <scope>NUCLEOTIDE SEQUENCE [LARGE SCALE GENOMIC DNA]</scope>
</reference>
<proteinExistence type="predicted"/>
<dbReference type="EMBL" id="CAKOAT010709599">
    <property type="protein sequence ID" value="CAH8386550.1"/>
    <property type="molecule type" value="Genomic_DNA"/>
</dbReference>
<sequence>MKKTENTSLIWGREGTSLKWPRQLISFSSSSSPPSHSSLPPLILRHRRRKITSKPAESLKR</sequence>
<feature type="compositionally biased region" description="Low complexity" evidence="1">
    <location>
        <begin position="27"/>
        <end position="43"/>
    </location>
</feature>
<protein>
    <submittedName>
        <fullName evidence="2">Uncharacterized protein</fullName>
    </submittedName>
</protein>
<dbReference type="Proteomes" id="UP001642260">
    <property type="component" value="Unassembled WGS sequence"/>
</dbReference>
<evidence type="ECO:0000313" key="2">
    <source>
        <dbReference type="EMBL" id="CAH8386550.1"/>
    </source>
</evidence>
<evidence type="ECO:0000313" key="3">
    <source>
        <dbReference type="Proteomes" id="UP001642260"/>
    </source>
</evidence>
<dbReference type="AlphaFoldDB" id="A0ABC8LSX2"/>
<gene>
    <name evidence="2" type="ORF">ERUC_LOCUS39033</name>
</gene>
<accession>A0ABC8LSX2</accession>
<evidence type="ECO:0000256" key="1">
    <source>
        <dbReference type="SAM" id="MobiDB-lite"/>
    </source>
</evidence>
<keyword evidence="3" id="KW-1185">Reference proteome</keyword>
<name>A0ABC8LSX2_ERUVS</name>
<feature type="region of interest" description="Disordered" evidence="1">
    <location>
        <begin position="27"/>
        <end position="61"/>
    </location>
</feature>
<comment type="caution">
    <text evidence="2">The sequence shown here is derived from an EMBL/GenBank/DDBJ whole genome shotgun (WGS) entry which is preliminary data.</text>
</comment>
<organism evidence="2 3">
    <name type="scientific">Eruca vesicaria subsp. sativa</name>
    <name type="common">Garden rocket</name>
    <name type="synonym">Eruca sativa</name>
    <dbReference type="NCBI Taxonomy" id="29727"/>
    <lineage>
        <taxon>Eukaryota</taxon>
        <taxon>Viridiplantae</taxon>
        <taxon>Streptophyta</taxon>
        <taxon>Embryophyta</taxon>
        <taxon>Tracheophyta</taxon>
        <taxon>Spermatophyta</taxon>
        <taxon>Magnoliopsida</taxon>
        <taxon>eudicotyledons</taxon>
        <taxon>Gunneridae</taxon>
        <taxon>Pentapetalae</taxon>
        <taxon>rosids</taxon>
        <taxon>malvids</taxon>
        <taxon>Brassicales</taxon>
        <taxon>Brassicaceae</taxon>
        <taxon>Brassiceae</taxon>
        <taxon>Eruca</taxon>
    </lineage>
</organism>